<dbReference type="Pfam" id="PF01883">
    <property type="entry name" value="FeS_assembly_P"/>
    <property type="match status" value="1"/>
</dbReference>
<sequence>MNARHDAEGHEAAGNEAMGNEATGNEARIAEVRATLDRVTDPELDESVVDLGFITAITVTAPDEVDVAFRLPTYWCAANFSYLMASDMREAVLGLSWVRRAVIHLDDHMYVEAINEGIAQGKDFTEVFPAGDGQDLSAIRRNFALKSFERRQEMLLRHLLAAGHPPETIAAISLAALEALKLDAEGTVLRTRYLERRHWPQDVMTVGEGVSPFAFVTRDGERLMPETLGIYLRHIRRIGLNAEFNGALCRGLLASRYPGTTPAATPDFIGAC</sequence>
<name>A0AAW9DWY3_ACIAO</name>
<accession>A0AAW9DWY3</accession>
<dbReference type="Gene3D" id="3.30.300.130">
    <property type="entry name" value="Fe-S cluster assembly (FSCA)"/>
    <property type="match status" value="1"/>
</dbReference>
<feature type="compositionally biased region" description="Basic and acidic residues" evidence="1">
    <location>
        <begin position="1"/>
        <end position="13"/>
    </location>
</feature>
<keyword evidence="4" id="KW-1185">Reference proteome</keyword>
<dbReference type="Proteomes" id="UP001279553">
    <property type="component" value="Unassembled WGS sequence"/>
</dbReference>
<evidence type="ECO:0000313" key="3">
    <source>
        <dbReference type="EMBL" id="MDX5932502.1"/>
    </source>
</evidence>
<dbReference type="AlphaFoldDB" id="A0AAW9DWY3"/>
<dbReference type="SUPFAM" id="SSF117916">
    <property type="entry name" value="Fe-S cluster assembly (FSCA) domain-like"/>
    <property type="match status" value="1"/>
</dbReference>
<feature type="region of interest" description="Disordered" evidence="1">
    <location>
        <begin position="1"/>
        <end position="25"/>
    </location>
</feature>
<feature type="compositionally biased region" description="Low complexity" evidence="1">
    <location>
        <begin position="14"/>
        <end position="25"/>
    </location>
</feature>
<organism evidence="3 4">
    <name type="scientific">Acidiphilium acidophilum</name>
    <name type="common">Thiobacillus acidophilus</name>
    <dbReference type="NCBI Taxonomy" id="76588"/>
    <lineage>
        <taxon>Bacteria</taxon>
        <taxon>Pseudomonadati</taxon>
        <taxon>Pseudomonadota</taxon>
        <taxon>Alphaproteobacteria</taxon>
        <taxon>Acetobacterales</taxon>
        <taxon>Acidocellaceae</taxon>
        <taxon>Acidiphilium</taxon>
    </lineage>
</organism>
<protein>
    <submittedName>
        <fullName evidence="3">Iron-sulfur cluster assembly protein</fullName>
    </submittedName>
</protein>
<evidence type="ECO:0000313" key="4">
    <source>
        <dbReference type="Proteomes" id="UP001279553"/>
    </source>
</evidence>
<dbReference type="RefSeq" id="WP_319615357.1">
    <property type="nucleotide sequence ID" value="NZ_JAWXYB010000018.1"/>
</dbReference>
<gene>
    <name evidence="3" type="ORF">SIL87_17225</name>
</gene>
<reference evidence="3 4" key="1">
    <citation type="submission" date="2023-11" db="EMBL/GenBank/DDBJ databases">
        <title>MicrobeMod: A computational toolkit for identifying prokaryotic methylation and restriction-modification with nanopore sequencing.</title>
        <authorList>
            <person name="Crits-Christoph A."/>
            <person name="Kang S.C."/>
            <person name="Lee H."/>
            <person name="Ostrov N."/>
        </authorList>
    </citation>
    <scope>NUCLEOTIDE SEQUENCE [LARGE SCALE GENOMIC DNA]</scope>
    <source>
        <strain evidence="3 4">DSMZ 700</strain>
    </source>
</reference>
<evidence type="ECO:0000259" key="2">
    <source>
        <dbReference type="Pfam" id="PF01883"/>
    </source>
</evidence>
<proteinExistence type="predicted"/>
<dbReference type="EMBL" id="JAWXYB010000018">
    <property type="protein sequence ID" value="MDX5932502.1"/>
    <property type="molecule type" value="Genomic_DNA"/>
</dbReference>
<comment type="caution">
    <text evidence="3">The sequence shown here is derived from an EMBL/GenBank/DDBJ whole genome shotgun (WGS) entry which is preliminary data.</text>
</comment>
<evidence type="ECO:0000256" key="1">
    <source>
        <dbReference type="SAM" id="MobiDB-lite"/>
    </source>
</evidence>
<dbReference type="InterPro" id="IPR002744">
    <property type="entry name" value="MIP18-like"/>
</dbReference>
<dbReference type="InterPro" id="IPR034904">
    <property type="entry name" value="FSCA_dom_sf"/>
</dbReference>
<feature type="domain" description="MIP18 family-like" evidence="2">
    <location>
        <begin position="30"/>
        <end position="99"/>
    </location>
</feature>